<feature type="transmembrane region" description="Helical" evidence="2">
    <location>
        <begin position="273"/>
        <end position="295"/>
    </location>
</feature>
<evidence type="ECO:0000256" key="3">
    <source>
        <dbReference type="SAM" id="SignalP"/>
    </source>
</evidence>
<evidence type="ECO:0000256" key="2">
    <source>
        <dbReference type="SAM" id="Phobius"/>
    </source>
</evidence>
<feature type="region of interest" description="Disordered" evidence="1">
    <location>
        <begin position="391"/>
        <end position="533"/>
    </location>
</feature>
<comment type="caution">
    <text evidence="4">The sequence shown here is derived from an EMBL/GenBank/DDBJ whole genome shotgun (WGS) entry which is preliminary data.</text>
</comment>
<name>A0ABR1RG00_9PEZI</name>
<organism evidence="4 5">
    <name type="scientific">Apiospora marii</name>
    <dbReference type="NCBI Taxonomy" id="335849"/>
    <lineage>
        <taxon>Eukaryota</taxon>
        <taxon>Fungi</taxon>
        <taxon>Dikarya</taxon>
        <taxon>Ascomycota</taxon>
        <taxon>Pezizomycotina</taxon>
        <taxon>Sordariomycetes</taxon>
        <taxon>Xylariomycetidae</taxon>
        <taxon>Amphisphaeriales</taxon>
        <taxon>Apiosporaceae</taxon>
        <taxon>Apiospora</taxon>
    </lineage>
</organism>
<keyword evidence="2" id="KW-0472">Membrane</keyword>
<proteinExistence type="predicted"/>
<keyword evidence="2" id="KW-1133">Transmembrane helix</keyword>
<feature type="compositionally biased region" description="Pro residues" evidence="1">
    <location>
        <begin position="756"/>
        <end position="772"/>
    </location>
</feature>
<feature type="region of interest" description="Disordered" evidence="1">
    <location>
        <begin position="90"/>
        <end position="122"/>
    </location>
</feature>
<dbReference type="Proteomes" id="UP001396898">
    <property type="component" value="Unassembled WGS sequence"/>
</dbReference>
<feature type="region of interest" description="Disordered" evidence="1">
    <location>
        <begin position="547"/>
        <end position="662"/>
    </location>
</feature>
<gene>
    <name evidence="4" type="ORF">PG991_012069</name>
</gene>
<dbReference type="EMBL" id="JAQQWI010000016">
    <property type="protein sequence ID" value="KAK8009518.1"/>
    <property type="molecule type" value="Genomic_DNA"/>
</dbReference>
<reference evidence="4 5" key="1">
    <citation type="submission" date="2023-01" db="EMBL/GenBank/DDBJ databases">
        <title>Analysis of 21 Apiospora genomes using comparative genomics revels a genus with tremendous synthesis potential of carbohydrate active enzymes and secondary metabolites.</title>
        <authorList>
            <person name="Sorensen T."/>
        </authorList>
    </citation>
    <scope>NUCLEOTIDE SEQUENCE [LARGE SCALE GENOMIC DNA]</scope>
    <source>
        <strain evidence="4 5">CBS 20057</strain>
    </source>
</reference>
<feature type="compositionally biased region" description="Polar residues" evidence="1">
    <location>
        <begin position="469"/>
        <end position="479"/>
    </location>
</feature>
<keyword evidence="3" id="KW-0732">Signal</keyword>
<evidence type="ECO:0000256" key="1">
    <source>
        <dbReference type="SAM" id="MobiDB-lite"/>
    </source>
</evidence>
<feature type="region of interest" description="Disordered" evidence="1">
    <location>
        <begin position="239"/>
        <end position="261"/>
    </location>
</feature>
<feature type="region of interest" description="Disordered" evidence="1">
    <location>
        <begin position="331"/>
        <end position="378"/>
    </location>
</feature>
<feature type="region of interest" description="Disordered" evidence="1">
    <location>
        <begin position="718"/>
        <end position="787"/>
    </location>
</feature>
<feature type="chain" id="PRO_5047442676" evidence="3">
    <location>
        <begin position="20"/>
        <end position="787"/>
    </location>
</feature>
<protein>
    <submittedName>
        <fullName evidence="4">Uncharacterized protein</fullName>
    </submittedName>
</protein>
<feature type="compositionally biased region" description="Polar residues" evidence="1">
    <location>
        <begin position="576"/>
        <end position="585"/>
    </location>
</feature>
<evidence type="ECO:0000313" key="5">
    <source>
        <dbReference type="Proteomes" id="UP001396898"/>
    </source>
</evidence>
<feature type="compositionally biased region" description="Basic and acidic residues" evidence="1">
    <location>
        <begin position="430"/>
        <end position="445"/>
    </location>
</feature>
<sequence length="787" mass="80590">MARVTTIFAMSLTAATALASGSGSSLGGRVSLGENESGLAGLRQSSTGSMLDIDAVVGRSPFQQQQQPGGTSTANIAVSITPAPTAILNNRQLPAPLPAPGGGGGRQPLPNPDTGSAASALASLSAQSSSDVAKASTEGFASGSSVAAAQASSQIASISASLAASLSSAIASITATATPGQQVPVTLTVTQTVTGTAAPAQQPPATVTQTQTQTQTETASATVVVTSIVATASMNAAQPTKPDLLPAAPTTSNGLISDPTKDPNLVDLTVSQLAAVIIGTIIGTALAAVLLTLFLTRFAQRRKGGGGQVYENEQDDSGSQAALRPTYVADEKGGAAPTEQHPAVRTKSHKSNPSESSQRISVFDERPPAGAETAGFGFGPFNWSNVRSSIFGSKSTSPSQSRPQSGQVEFRTAHKRTISNGSKPRLIRLGSRDDRLTPVTEKSHESQAVGRSQQQPGGLVPMSGPPSREMSTSPLNLNPPNAPFRNPSGDAVSWGSWGVALPDPGPKDHMEVLLKQPPRHQHTPSSSSSGSSKIMDANQLQAAMAADGTIDPPPSTRQPSKHERRPSSGTLGVMGSNPNAGSSSRLDGPPDMPYPLPSFAPYEQRQQQPPQGSYWSPTVTTSGTDTESPVSSIGALKAFPHPPANVRRSVHGRVQSTSSSRYSVYTAGGGGGDGLDRHLSQQSVDSSHRRSASVNSFLLTSNTIHTNGATFSLFPAPAHGTETPPPMPTRSLSKASAAAGGRRQPAMPRAISAVAPPMPPLALGGPPSPPALPRGVRSSRPRGSDMV</sequence>
<feature type="compositionally biased region" description="Polar residues" evidence="1">
    <location>
        <begin position="391"/>
        <end position="407"/>
    </location>
</feature>
<feature type="compositionally biased region" description="Polar residues" evidence="1">
    <location>
        <begin position="351"/>
        <end position="360"/>
    </location>
</feature>
<feature type="signal peptide" evidence="3">
    <location>
        <begin position="1"/>
        <end position="19"/>
    </location>
</feature>
<accession>A0ABR1RG00</accession>
<keyword evidence="5" id="KW-1185">Reference proteome</keyword>
<keyword evidence="2" id="KW-0812">Transmembrane</keyword>
<evidence type="ECO:0000313" key="4">
    <source>
        <dbReference type="EMBL" id="KAK8009518.1"/>
    </source>
</evidence>
<feature type="compositionally biased region" description="Polar residues" evidence="1">
    <location>
        <begin position="604"/>
        <end position="631"/>
    </location>
</feature>